<reference evidence="2 3" key="1">
    <citation type="submission" date="2016-11" db="EMBL/GenBank/DDBJ databases">
        <authorList>
            <person name="Jaros S."/>
            <person name="Januszkiewicz K."/>
            <person name="Wedrychowicz H."/>
        </authorList>
    </citation>
    <scope>NUCLEOTIDE SEQUENCE [LARGE SCALE GENOMIC DNA]</scope>
    <source>
        <strain evidence="2 3">LMG 20594</strain>
    </source>
</reference>
<proteinExistence type="predicted"/>
<evidence type="ECO:0000313" key="2">
    <source>
        <dbReference type="EMBL" id="SHK08097.1"/>
    </source>
</evidence>
<dbReference type="Proteomes" id="UP000184395">
    <property type="component" value="Unassembled WGS sequence"/>
</dbReference>
<dbReference type="RefSeq" id="WP_143169504.1">
    <property type="nucleotide sequence ID" value="NZ_CADFGY010000051.1"/>
</dbReference>
<keyword evidence="1" id="KW-0472">Membrane</keyword>
<accession>A0A1M6PJJ1</accession>
<name>A0A1M6PJJ1_9BURK</name>
<dbReference type="AlphaFoldDB" id="A0A1M6PJJ1"/>
<keyword evidence="1" id="KW-1133">Transmembrane helix</keyword>
<gene>
    <name evidence="2" type="ORF">SAMN05192548_101312</name>
</gene>
<dbReference type="STRING" id="169427.SAMN05192548_101312"/>
<protein>
    <submittedName>
        <fullName evidence="2">Uncharacterized protein</fullName>
    </submittedName>
</protein>
<keyword evidence="1" id="KW-0812">Transmembrane</keyword>
<organism evidence="2 3">
    <name type="scientific">Paraburkholderia terricola</name>
    <dbReference type="NCBI Taxonomy" id="169427"/>
    <lineage>
        <taxon>Bacteria</taxon>
        <taxon>Pseudomonadati</taxon>
        <taxon>Pseudomonadota</taxon>
        <taxon>Betaproteobacteria</taxon>
        <taxon>Burkholderiales</taxon>
        <taxon>Burkholderiaceae</taxon>
        <taxon>Paraburkholderia</taxon>
    </lineage>
</organism>
<dbReference type="EMBL" id="FRAB01000013">
    <property type="protein sequence ID" value="SHK08097.1"/>
    <property type="molecule type" value="Genomic_DNA"/>
</dbReference>
<sequence length="59" mass="6329">MKACSVGNSRREEAGLLPTRYAGAKIVAAIMAVPLSLFFAWALLHTLLALIFPSTLVAR</sequence>
<evidence type="ECO:0000256" key="1">
    <source>
        <dbReference type="SAM" id="Phobius"/>
    </source>
</evidence>
<evidence type="ECO:0000313" key="3">
    <source>
        <dbReference type="Proteomes" id="UP000184395"/>
    </source>
</evidence>
<feature type="transmembrane region" description="Helical" evidence="1">
    <location>
        <begin position="26"/>
        <end position="52"/>
    </location>
</feature>